<protein>
    <submittedName>
        <fullName evidence="1">Uncharacterized protein</fullName>
    </submittedName>
</protein>
<proteinExistence type="predicted"/>
<dbReference type="EMBL" id="CM056795">
    <property type="protein sequence ID" value="KAJ8721096.1"/>
    <property type="molecule type" value="Genomic_DNA"/>
</dbReference>
<keyword evidence="2" id="KW-1185">Reference proteome</keyword>
<comment type="caution">
    <text evidence="1">The sequence shown here is derived from an EMBL/GenBank/DDBJ whole genome shotgun (WGS) entry which is preliminary data.</text>
</comment>
<evidence type="ECO:0000313" key="2">
    <source>
        <dbReference type="Proteomes" id="UP001231649"/>
    </source>
</evidence>
<reference evidence="1" key="1">
    <citation type="submission" date="2023-03" db="EMBL/GenBank/DDBJ databases">
        <title>Chromosome-level genomes of two armyworms, Mythimna separata and Mythimna loreyi, provide insights into the biosynthesis and reception of sex pheromones.</title>
        <authorList>
            <person name="Zhao H."/>
        </authorList>
    </citation>
    <scope>NUCLEOTIDE SEQUENCE</scope>
    <source>
        <strain evidence="1">BeijingLab</strain>
    </source>
</reference>
<organism evidence="1 2">
    <name type="scientific">Mythimna loreyi</name>
    <dbReference type="NCBI Taxonomy" id="667449"/>
    <lineage>
        <taxon>Eukaryota</taxon>
        <taxon>Metazoa</taxon>
        <taxon>Ecdysozoa</taxon>
        <taxon>Arthropoda</taxon>
        <taxon>Hexapoda</taxon>
        <taxon>Insecta</taxon>
        <taxon>Pterygota</taxon>
        <taxon>Neoptera</taxon>
        <taxon>Endopterygota</taxon>
        <taxon>Lepidoptera</taxon>
        <taxon>Glossata</taxon>
        <taxon>Ditrysia</taxon>
        <taxon>Noctuoidea</taxon>
        <taxon>Noctuidae</taxon>
        <taxon>Noctuinae</taxon>
        <taxon>Hadenini</taxon>
        <taxon>Mythimna</taxon>
    </lineage>
</organism>
<gene>
    <name evidence="1" type="ORF">PYW08_006561</name>
</gene>
<dbReference type="Proteomes" id="UP001231649">
    <property type="component" value="Chromosome 19"/>
</dbReference>
<sequence>MKCLLGGKRYGQVKAMKGLSDMGLGSDDSSQMATQAYVFMLVTIKDSWKLPLAYFFIDSIKADMKANLIKIALEKCNKIGVQIRTVTFDGCKSNIATMKNLGCELDDLQNLKTDLKHPSAEYNVVVCLDACHMLKLMRNTFESKKVIHTTGEKSIRWQYLSELYNLQEENCLHLANKLSHRHVHFKNQIMNVKLATQLLSRSVAKAIDFCNKTLNIPAFRESENTIEFIEKLNDLFDILIARSLDDYGFKHPMNKANSQKILSLLSQMNSCGVGLRRW</sequence>
<accession>A0ACC2QQ34</accession>
<evidence type="ECO:0000313" key="1">
    <source>
        <dbReference type="EMBL" id="KAJ8721096.1"/>
    </source>
</evidence>
<name>A0ACC2QQ34_9NEOP</name>